<evidence type="ECO:0000313" key="2">
    <source>
        <dbReference type="EMBL" id="AOZ09673.1"/>
    </source>
</evidence>
<dbReference type="PROSITE" id="PS51340">
    <property type="entry name" value="MOSC"/>
    <property type="match status" value="1"/>
</dbReference>
<dbReference type="InterPro" id="IPR052716">
    <property type="entry name" value="MOSC_domain"/>
</dbReference>
<feature type="domain" description="MOSC" evidence="1">
    <location>
        <begin position="26"/>
        <end position="175"/>
    </location>
</feature>
<dbReference type="Proteomes" id="UP000177515">
    <property type="component" value="Chromosome 2"/>
</dbReference>
<dbReference type="InterPro" id="IPR011037">
    <property type="entry name" value="Pyrv_Knase-like_insert_dom_sf"/>
</dbReference>
<reference evidence="2 3" key="1">
    <citation type="submission" date="2016-10" db="EMBL/GenBank/DDBJ databases">
        <title>Complete genome sequences of three Cupriavidus strains isolated from various Malaysian environments.</title>
        <authorList>
            <person name="Abdullah A.A.-A."/>
            <person name="Shafie N.A.H."/>
            <person name="Lau N.S."/>
        </authorList>
    </citation>
    <scope>NUCLEOTIDE SEQUENCE [LARGE SCALE GENOMIC DNA]</scope>
    <source>
        <strain evidence="2 3">USMAA1020</strain>
    </source>
</reference>
<dbReference type="EMBL" id="CP017755">
    <property type="protein sequence ID" value="AOZ09673.1"/>
    <property type="molecule type" value="Genomic_DNA"/>
</dbReference>
<evidence type="ECO:0000313" key="3">
    <source>
        <dbReference type="Proteomes" id="UP000177515"/>
    </source>
</evidence>
<name>A0ABM6FD38_9BURK</name>
<evidence type="ECO:0000259" key="1">
    <source>
        <dbReference type="PROSITE" id="PS51340"/>
    </source>
</evidence>
<keyword evidence="3" id="KW-1185">Reference proteome</keyword>
<organism evidence="2 3">
    <name type="scientific">Cupriavidus malaysiensis</name>
    <dbReference type="NCBI Taxonomy" id="367825"/>
    <lineage>
        <taxon>Bacteria</taxon>
        <taxon>Pseudomonadati</taxon>
        <taxon>Pseudomonadota</taxon>
        <taxon>Betaproteobacteria</taxon>
        <taxon>Burkholderiales</taxon>
        <taxon>Burkholderiaceae</taxon>
        <taxon>Cupriavidus</taxon>
    </lineage>
</organism>
<protein>
    <submittedName>
        <fullName evidence="2">MOSC domain-containing protein</fullName>
    </submittedName>
</protein>
<dbReference type="RefSeq" id="WP_071019564.1">
    <property type="nucleotide sequence ID" value="NZ_CP017755.1"/>
</dbReference>
<dbReference type="Pfam" id="PF03473">
    <property type="entry name" value="MOSC"/>
    <property type="match status" value="1"/>
</dbReference>
<gene>
    <name evidence="2" type="ORF">BKK80_28575</name>
</gene>
<proteinExistence type="predicted"/>
<dbReference type="SUPFAM" id="SSF50800">
    <property type="entry name" value="PK beta-barrel domain-like"/>
    <property type="match status" value="1"/>
</dbReference>
<dbReference type="PANTHER" id="PTHR36930:SF1">
    <property type="entry name" value="MOSC DOMAIN-CONTAINING PROTEIN"/>
    <property type="match status" value="1"/>
</dbReference>
<dbReference type="PANTHER" id="PTHR36930">
    <property type="entry name" value="METAL-SULFUR CLUSTER BIOSYNTHESIS PROTEINS YUAD-RELATED"/>
    <property type="match status" value="1"/>
</dbReference>
<dbReference type="InterPro" id="IPR005302">
    <property type="entry name" value="MoCF_Sase_C"/>
</dbReference>
<accession>A0ABM6FD38</accession>
<sequence length="187" mass="19418">MRAAGAGPDARVAAVARSAVHGFSKEVVQEIRLLAGLGVEGDAHAGVTVQHRSRVAVDPSQPNLRQVHLIADELLAQWSAQGFGLGHGALGENVATAGLDLLALPVGTRLRLGAEAVLELTGLRNPCAQIEAFRPGLLKEVLGRDADGRLVRRAGVMAVVLAGGAVRAGDAIEVMLPALPHRPLERV</sequence>
<dbReference type="Gene3D" id="2.40.33.20">
    <property type="entry name" value="PK beta-barrel domain-like"/>
    <property type="match status" value="1"/>
</dbReference>